<dbReference type="STRING" id="1167632.GCA_000286335_02197"/>
<protein>
    <submittedName>
        <fullName evidence="8">ABC transporter permease</fullName>
    </submittedName>
</protein>
<keyword evidence="2 5" id="KW-0812">Transmembrane</keyword>
<dbReference type="GeneID" id="64116868"/>
<dbReference type="Proteomes" id="UP000627155">
    <property type="component" value="Chromosome"/>
</dbReference>
<dbReference type="GO" id="GO:0140359">
    <property type="term" value="F:ABC-type transporter activity"/>
    <property type="evidence" value="ECO:0007669"/>
    <property type="project" value="InterPro"/>
</dbReference>
<evidence type="ECO:0000256" key="3">
    <source>
        <dbReference type="ARBA" id="ARBA00022989"/>
    </source>
</evidence>
<organism evidence="7 9">
    <name type="scientific">Mammaliicoccus vitulinus</name>
    <dbReference type="NCBI Taxonomy" id="71237"/>
    <lineage>
        <taxon>Bacteria</taxon>
        <taxon>Bacillati</taxon>
        <taxon>Bacillota</taxon>
        <taxon>Bacilli</taxon>
        <taxon>Bacillales</taxon>
        <taxon>Staphylococcaceae</taxon>
        <taxon>Mammaliicoccus</taxon>
    </lineage>
</organism>
<proteinExistence type="predicted"/>
<accession>A0A2T4PUB6</accession>
<feature type="transmembrane region" description="Helical" evidence="5">
    <location>
        <begin position="225"/>
        <end position="245"/>
    </location>
</feature>
<dbReference type="EMBL" id="PZFK01000009">
    <property type="protein sequence ID" value="PTI29977.1"/>
    <property type="molecule type" value="Genomic_DNA"/>
</dbReference>
<dbReference type="InterPro" id="IPR013525">
    <property type="entry name" value="ABC2_TM"/>
</dbReference>
<evidence type="ECO:0000313" key="9">
    <source>
        <dbReference type="Proteomes" id="UP000241209"/>
    </source>
</evidence>
<dbReference type="GO" id="GO:0016020">
    <property type="term" value="C:membrane"/>
    <property type="evidence" value="ECO:0007669"/>
    <property type="project" value="UniProtKB-SubCell"/>
</dbReference>
<dbReference type="RefSeq" id="WP_016912874.1">
    <property type="nucleotide sequence ID" value="NZ_BMDF01000006.1"/>
</dbReference>
<evidence type="ECO:0000256" key="4">
    <source>
        <dbReference type="ARBA" id="ARBA00023136"/>
    </source>
</evidence>
<comment type="subcellular location">
    <subcellularLocation>
        <location evidence="1">Membrane</location>
        <topology evidence="1">Multi-pass membrane protein</topology>
    </subcellularLocation>
</comment>
<reference evidence="8 10" key="3">
    <citation type="submission" date="2021-02" db="EMBL/GenBank/DDBJ databases">
        <title>FDA dAtabase for Regulatory Grade micrObial Sequences (FDA-ARGOS): Supporting development and validation of Infectious Disease Dx tests.</title>
        <authorList>
            <person name="Sproer C."/>
            <person name="Gronow S."/>
            <person name="Severitt S."/>
            <person name="Schroder I."/>
            <person name="Tallon L."/>
            <person name="Sadzewicz L."/>
            <person name="Zhao X."/>
            <person name="Boylan J."/>
            <person name="Ott S."/>
            <person name="Bowen H."/>
            <person name="Vavikolanu K."/>
            <person name="Mehta A."/>
            <person name="Aluvathingal J."/>
            <person name="Nadendla S."/>
            <person name="Lowell S."/>
            <person name="Myers T."/>
            <person name="Yan Y."/>
            <person name="Sichtig H."/>
        </authorList>
    </citation>
    <scope>NUCLEOTIDE SEQUENCE [LARGE SCALE GENOMIC DNA]</scope>
    <source>
        <strain evidence="8 10">FDAARGOS_1207</strain>
    </source>
</reference>
<evidence type="ECO:0000259" key="6">
    <source>
        <dbReference type="Pfam" id="PF01061"/>
    </source>
</evidence>
<gene>
    <name evidence="7" type="ORF">BU072_05890</name>
    <name evidence="8" type="ORF">I6J37_09065</name>
</gene>
<reference evidence="7" key="2">
    <citation type="submission" date="2018-03" db="EMBL/GenBank/DDBJ databases">
        <authorList>
            <person name="Keele B.F."/>
        </authorList>
    </citation>
    <scope>NUCLEOTIDE SEQUENCE</scope>
    <source>
        <strain evidence="7">SNUC 2204</strain>
    </source>
</reference>
<feature type="transmembrane region" description="Helical" evidence="5">
    <location>
        <begin position="99"/>
        <end position="124"/>
    </location>
</feature>
<keyword evidence="10" id="KW-1185">Reference proteome</keyword>
<feature type="transmembrane region" description="Helical" evidence="5">
    <location>
        <begin position="62"/>
        <end position="79"/>
    </location>
</feature>
<dbReference type="Proteomes" id="UP000241209">
    <property type="component" value="Unassembled WGS sequence"/>
</dbReference>
<evidence type="ECO:0000256" key="5">
    <source>
        <dbReference type="SAM" id="Phobius"/>
    </source>
</evidence>
<keyword evidence="4 5" id="KW-0472">Membrane</keyword>
<reference evidence="7 9" key="1">
    <citation type="journal article" date="2016" name="Front. Microbiol.">
        <title>Comprehensive Phylogenetic Analysis of Bovine Non-aureus Staphylococci Species Based on Whole-Genome Sequencing.</title>
        <authorList>
            <person name="Naushad S."/>
            <person name="Barkema H.W."/>
            <person name="Luby C."/>
            <person name="Condas L.A."/>
            <person name="Nobrega D.B."/>
            <person name="Carson D.A."/>
            <person name="De Buck J."/>
        </authorList>
    </citation>
    <scope>NUCLEOTIDE SEQUENCE [LARGE SCALE GENOMIC DNA]</scope>
    <source>
        <strain evidence="7 9">SNUC 2204</strain>
    </source>
</reference>
<dbReference type="OrthoDB" id="2417273at2"/>
<feature type="domain" description="ABC-2 type transporter transmembrane" evidence="6">
    <location>
        <begin position="23"/>
        <end position="215"/>
    </location>
</feature>
<dbReference type="AlphaFoldDB" id="A0A2T4PUB6"/>
<feature type="transmembrane region" description="Helical" evidence="5">
    <location>
        <begin position="169"/>
        <end position="187"/>
    </location>
</feature>
<dbReference type="Pfam" id="PF01061">
    <property type="entry name" value="ABC2_membrane"/>
    <property type="match status" value="1"/>
</dbReference>
<evidence type="ECO:0000313" key="10">
    <source>
        <dbReference type="Proteomes" id="UP000627155"/>
    </source>
</evidence>
<sequence>MNELFEQHIKHFPHMIKYCFFEVKNHYKYYLSAFAIMLLLLLITYIKLMISDAIDVEKSTSYFKLIGLFSYMWIFLSLFNAEKTVRKQGALYNRLSVPYYVGASAQVLLTMIIFLIIVTVTGIVSTSTTNIIEINHLGFFYYLVMAYILLVPIASMIGVLGKYMYSTRFIVFGLLILLLFIVPILYVPDNMYAVWVNVLKLNPLFYIINGFQQSMILGNASVTNLPYHILFYFEVAFIYLAWINVNRAYKTKYFK</sequence>
<name>A0A2T4PUB6_9STAP</name>
<keyword evidence="3 5" id="KW-1133">Transmembrane helix</keyword>
<feature type="transmembrane region" description="Helical" evidence="5">
    <location>
        <begin position="29"/>
        <end position="50"/>
    </location>
</feature>
<evidence type="ECO:0000256" key="2">
    <source>
        <dbReference type="ARBA" id="ARBA00022692"/>
    </source>
</evidence>
<evidence type="ECO:0000313" key="7">
    <source>
        <dbReference type="EMBL" id="PTI29977.1"/>
    </source>
</evidence>
<dbReference type="EMBL" id="CP069486">
    <property type="protein sequence ID" value="QRO84365.1"/>
    <property type="molecule type" value="Genomic_DNA"/>
</dbReference>
<feature type="transmembrane region" description="Helical" evidence="5">
    <location>
        <begin position="139"/>
        <end position="160"/>
    </location>
</feature>
<evidence type="ECO:0000256" key="1">
    <source>
        <dbReference type="ARBA" id="ARBA00004141"/>
    </source>
</evidence>
<evidence type="ECO:0000313" key="8">
    <source>
        <dbReference type="EMBL" id="QRO84365.1"/>
    </source>
</evidence>